<organism evidence="2 3">
    <name type="scientific">Brachyspira aalborgi</name>
    <dbReference type="NCBI Taxonomy" id="29522"/>
    <lineage>
        <taxon>Bacteria</taxon>
        <taxon>Pseudomonadati</taxon>
        <taxon>Spirochaetota</taxon>
        <taxon>Spirochaetia</taxon>
        <taxon>Brachyspirales</taxon>
        <taxon>Brachyspiraceae</taxon>
        <taxon>Brachyspira</taxon>
    </lineage>
</organism>
<dbReference type="Pfam" id="PF00483">
    <property type="entry name" value="NTP_transferase"/>
    <property type="match status" value="1"/>
</dbReference>
<comment type="caution">
    <text evidence="2">The sequence shown here is derived from an EMBL/GenBank/DDBJ whole genome shotgun (WGS) entry which is preliminary data.</text>
</comment>
<sequence length="244" mass="28252">MNILFLMGGDKLQTNNDNFPIYMAEINQKMILEILIDFTKSVNPSRAIFCIKNEDIKNFYLDEIIKRRIEDAIIININGETKGAVCTSMLASEFIDSDDELLIVAINDFTDKNWQTIIDYFRDGNFDCGIVSFNSIHPRYSFAKLDKNGEIEEITEKKPSSNNALASFYYFKEGKEYIKCSENVIRKDTAIKEAFYISQVINEMILEQKKIGLYKIDNSNFHPLKTEAQLAQYILELKKQTELK</sequence>
<gene>
    <name evidence="2" type="ORF">EPJ80_11790</name>
</gene>
<dbReference type="SUPFAM" id="SSF53448">
    <property type="entry name" value="Nucleotide-diphospho-sugar transferases"/>
    <property type="match status" value="1"/>
</dbReference>
<dbReference type="EMBL" id="SAXT01000007">
    <property type="protein sequence ID" value="TXJ11002.1"/>
    <property type="molecule type" value="Genomic_DNA"/>
</dbReference>
<dbReference type="Proteomes" id="UP000325116">
    <property type="component" value="Unassembled WGS sequence"/>
</dbReference>
<protein>
    <submittedName>
        <fullName evidence="2">Glycosyl transferase family 2</fullName>
    </submittedName>
</protein>
<dbReference type="InterPro" id="IPR029044">
    <property type="entry name" value="Nucleotide-diphossugar_trans"/>
</dbReference>
<dbReference type="GO" id="GO:0016740">
    <property type="term" value="F:transferase activity"/>
    <property type="evidence" value="ECO:0007669"/>
    <property type="project" value="UniProtKB-KW"/>
</dbReference>
<keyword evidence="2" id="KW-0808">Transferase</keyword>
<feature type="domain" description="Nucleotidyl transferase" evidence="1">
    <location>
        <begin position="47"/>
        <end position="179"/>
    </location>
</feature>
<accession>A0A5C8CH55</accession>
<dbReference type="Gene3D" id="3.90.550.10">
    <property type="entry name" value="Spore Coat Polysaccharide Biosynthesis Protein SpsA, Chain A"/>
    <property type="match status" value="1"/>
</dbReference>
<proteinExistence type="predicted"/>
<evidence type="ECO:0000313" key="2">
    <source>
        <dbReference type="EMBL" id="TXJ11002.1"/>
    </source>
</evidence>
<evidence type="ECO:0000313" key="3">
    <source>
        <dbReference type="Proteomes" id="UP000325116"/>
    </source>
</evidence>
<evidence type="ECO:0000259" key="1">
    <source>
        <dbReference type="Pfam" id="PF00483"/>
    </source>
</evidence>
<dbReference type="AlphaFoldDB" id="A0A5C8CH55"/>
<dbReference type="InterPro" id="IPR005835">
    <property type="entry name" value="NTP_transferase_dom"/>
</dbReference>
<dbReference type="InterPro" id="IPR016873">
    <property type="entry name" value="Caps_polysacc_synth_BcbE_prd"/>
</dbReference>
<reference evidence="2 3" key="1">
    <citation type="journal article" date="1992" name="Lakartidningen">
        <title>[Penicillin V and not amoxicillin is the first choice preparation in acute otitis].</title>
        <authorList>
            <person name="Kamme C."/>
            <person name="Lundgren K."/>
            <person name="Prellner K."/>
        </authorList>
    </citation>
    <scope>NUCLEOTIDE SEQUENCE [LARGE SCALE GENOMIC DNA]</scope>
    <source>
        <strain evidence="2 3">W1</strain>
    </source>
</reference>
<dbReference type="RefSeq" id="WP_147759136.1">
    <property type="nucleotide sequence ID" value="NZ_SAXT01000007.1"/>
</dbReference>
<dbReference type="PIRSF" id="PIRSF028162">
    <property type="entry name" value="BcbE_prd"/>
    <property type="match status" value="1"/>
</dbReference>
<name>A0A5C8CH55_9SPIR</name>